<accession>A0A5N6K286</accession>
<dbReference type="EMBL" id="VIGI01000009">
    <property type="protein sequence ID" value="KAB8296144.1"/>
    <property type="molecule type" value="Genomic_DNA"/>
</dbReference>
<sequence>MVSGDNFIQYKTVRTLWRLELKTTEIWITYFRLLSVGNWVVLVMSLRNIGTTLYSNAVQPETMTSINRWISIFR</sequence>
<organism evidence="1 2">
    <name type="scientific">Monilinia laxa</name>
    <name type="common">Brown rot fungus</name>
    <name type="synonym">Sclerotinia laxa</name>
    <dbReference type="NCBI Taxonomy" id="61186"/>
    <lineage>
        <taxon>Eukaryota</taxon>
        <taxon>Fungi</taxon>
        <taxon>Dikarya</taxon>
        <taxon>Ascomycota</taxon>
        <taxon>Pezizomycotina</taxon>
        <taxon>Leotiomycetes</taxon>
        <taxon>Helotiales</taxon>
        <taxon>Sclerotiniaceae</taxon>
        <taxon>Monilinia</taxon>
    </lineage>
</organism>
<keyword evidence="2" id="KW-1185">Reference proteome</keyword>
<proteinExistence type="predicted"/>
<dbReference type="AlphaFoldDB" id="A0A5N6K286"/>
<dbReference type="Proteomes" id="UP000326757">
    <property type="component" value="Unassembled WGS sequence"/>
</dbReference>
<gene>
    <name evidence="1" type="ORF">EYC80_008933</name>
</gene>
<evidence type="ECO:0000313" key="2">
    <source>
        <dbReference type="Proteomes" id="UP000326757"/>
    </source>
</evidence>
<evidence type="ECO:0000313" key="1">
    <source>
        <dbReference type="EMBL" id="KAB8296144.1"/>
    </source>
</evidence>
<name>A0A5N6K286_MONLA</name>
<protein>
    <submittedName>
        <fullName evidence="1">Uncharacterized protein</fullName>
    </submittedName>
</protein>
<reference evidence="1 2" key="1">
    <citation type="submission" date="2019-06" db="EMBL/GenBank/DDBJ databases">
        <title>Genome Sequence of the Brown Rot Fungal Pathogen Monilinia laxa.</title>
        <authorList>
            <person name="De Miccolis Angelini R.M."/>
            <person name="Landi L."/>
            <person name="Abate D."/>
            <person name="Pollastro S."/>
            <person name="Romanazzi G."/>
            <person name="Faretra F."/>
        </authorList>
    </citation>
    <scope>NUCLEOTIDE SEQUENCE [LARGE SCALE GENOMIC DNA]</scope>
    <source>
        <strain evidence="1 2">Mlax316</strain>
    </source>
</reference>
<comment type="caution">
    <text evidence="1">The sequence shown here is derived from an EMBL/GenBank/DDBJ whole genome shotgun (WGS) entry which is preliminary data.</text>
</comment>